<reference evidence="1" key="1">
    <citation type="submission" date="2021-06" db="EMBL/GenBank/DDBJ databases">
        <authorList>
            <person name="Kallberg Y."/>
            <person name="Tangrot J."/>
            <person name="Rosling A."/>
        </authorList>
    </citation>
    <scope>NUCLEOTIDE SEQUENCE</scope>
    <source>
        <strain evidence="1">IN212</strain>
    </source>
</reference>
<feature type="non-terminal residue" evidence="1">
    <location>
        <position position="196"/>
    </location>
</feature>
<name>A0A9N9A8M7_9GLOM</name>
<dbReference type="OrthoDB" id="2013972at2759"/>
<keyword evidence="2" id="KW-1185">Reference proteome</keyword>
<evidence type="ECO:0000313" key="2">
    <source>
        <dbReference type="Proteomes" id="UP000789396"/>
    </source>
</evidence>
<proteinExistence type="predicted"/>
<feature type="non-terminal residue" evidence="1">
    <location>
        <position position="1"/>
    </location>
</feature>
<dbReference type="SUPFAM" id="SSF53335">
    <property type="entry name" value="S-adenosyl-L-methionine-dependent methyltransferases"/>
    <property type="match status" value="1"/>
</dbReference>
<dbReference type="EMBL" id="CAJVPZ010003045">
    <property type="protein sequence ID" value="CAG8523636.1"/>
    <property type="molecule type" value="Genomic_DNA"/>
</dbReference>
<evidence type="ECO:0000313" key="1">
    <source>
        <dbReference type="EMBL" id="CAG8523636.1"/>
    </source>
</evidence>
<organism evidence="1 2">
    <name type="scientific">Racocetra fulgida</name>
    <dbReference type="NCBI Taxonomy" id="60492"/>
    <lineage>
        <taxon>Eukaryota</taxon>
        <taxon>Fungi</taxon>
        <taxon>Fungi incertae sedis</taxon>
        <taxon>Mucoromycota</taxon>
        <taxon>Glomeromycotina</taxon>
        <taxon>Glomeromycetes</taxon>
        <taxon>Diversisporales</taxon>
        <taxon>Gigasporaceae</taxon>
        <taxon>Racocetra</taxon>
    </lineage>
</organism>
<dbReference type="AlphaFoldDB" id="A0A9N9A8M7"/>
<dbReference type="Proteomes" id="UP000789396">
    <property type="component" value="Unassembled WGS sequence"/>
</dbReference>
<sequence length="196" mass="22572">MGSQNSKNGRVIPVINESLGSEAHEQFRYLLGRRFHNVTDIIYDLPNDEIEDVSPIFPTEIKPNNVIFKEGNILNGIPHPDESFDFVHMEVVRVIKIGGWLELCEYELCQNCGPVLENVPIGSWAGKIGEVVNVFSVKVFIYRYLFLYVFDFEKNFQGRDNIITRMVGIKPALSIFMNITSEEYDEMIQKSIEEFN</sequence>
<comment type="caution">
    <text evidence="1">The sequence shown here is derived from an EMBL/GenBank/DDBJ whole genome shotgun (WGS) entry which is preliminary data.</text>
</comment>
<accession>A0A9N9A8M7</accession>
<dbReference type="InterPro" id="IPR029063">
    <property type="entry name" value="SAM-dependent_MTases_sf"/>
</dbReference>
<protein>
    <submittedName>
        <fullName evidence="1">8653_t:CDS:1</fullName>
    </submittedName>
</protein>
<gene>
    <name evidence="1" type="ORF">RFULGI_LOCUS3471</name>
</gene>